<comment type="subcellular location">
    <subcellularLocation>
        <location evidence="1 5">Cytoplasm</location>
    </subcellularLocation>
</comment>
<dbReference type="InterPro" id="IPR036388">
    <property type="entry name" value="WH-like_DNA-bd_sf"/>
</dbReference>
<sequence>MPRITAIKKQKREGRVSIYVDGKFAFGTDLETLVRSGLKVEEEVPEETLDRLRRTSDEQKYINKALQFASFRPRSEREIKDWCKRKNVGVIVEKKIIKKLTKLELLNDVAFTRWWVRQRSEFRPRSKRQLKAELFQKGIESQIIDLVISSEGLDEISIARKLLEKQNWKYRNLEEKERRQKQSEYLARKGYDWDTIKEVVD</sequence>
<dbReference type="HAMAP" id="MF_01114">
    <property type="entry name" value="RecX"/>
    <property type="match status" value="1"/>
</dbReference>
<keyword evidence="4 5" id="KW-0963">Cytoplasm</keyword>
<organism evidence="9 10">
    <name type="scientific">Candidatus Woesebacteria bacterium RIFCSPHIGHO2_01_FULL_41_10</name>
    <dbReference type="NCBI Taxonomy" id="1802500"/>
    <lineage>
        <taxon>Bacteria</taxon>
        <taxon>Candidatus Woeseibacteriota</taxon>
    </lineage>
</organism>
<dbReference type="InterPro" id="IPR053925">
    <property type="entry name" value="RecX_HTH_3rd"/>
</dbReference>
<evidence type="ECO:0000256" key="3">
    <source>
        <dbReference type="ARBA" id="ARBA00018111"/>
    </source>
</evidence>
<keyword evidence="6" id="KW-0175">Coiled coil</keyword>
<evidence type="ECO:0000313" key="9">
    <source>
        <dbReference type="EMBL" id="OGM30282.1"/>
    </source>
</evidence>
<protein>
    <recommendedName>
        <fullName evidence="3 5">Regulatory protein RecX</fullName>
    </recommendedName>
</protein>
<evidence type="ECO:0000313" key="10">
    <source>
        <dbReference type="Proteomes" id="UP000177263"/>
    </source>
</evidence>
<comment type="similarity">
    <text evidence="2 5">Belongs to the RecX family.</text>
</comment>
<comment type="function">
    <text evidence="5">Modulates RecA activity.</text>
</comment>
<dbReference type="InterPro" id="IPR003783">
    <property type="entry name" value="Regulatory_RecX"/>
</dbReference>
<comment type="caution">
    <text evidence="9">The sequence shown here is derived from an EMBL/GenBank/DDBJ whole genome shotgun (WGS) entry which is preliminary data.</text>
</comment>
<feature type="domain" description="RecX second three-helical" evidence="7">
    <location>
        <begin position="107"/>
        <end position="145"/>
    </location>
</feature>
<dbReference type="InterPro" id="IPR053924">
    <property type="entry name" value="RecX_HTH_2nd"/>
</dbReference>
<accession>A0A1F7YSJ8</accession>
<dbReference type="Pfam" id="PF21981">
    <property type="entry name" value="RecX_HTH3"/>
    <property type="match status" value="1"/>
</dbReference>
<dbReference type="EMBL" id="MGGM01000002">
    <property type="protein sequence ID" value="OGM30282.1"/>
    <property type="molecule type" value="Genomic_DNA"/>
</dbReference>
<gene>
    <name evidence="5" type="primary">recX</name>
    <name evidence="9" type="ORF">A2801_01395</name>
</gene>
<evidence type="ECO:0000259" key="8">
    <source>
        <dbReference type="Pfam" id="PF21981"/>
    </source>
</evidence>
<evidence type="ECO:0000256" key="5">
    <source>
        <dbReference type="HAMAP-Rule" id="MF_01114"/>
    </source>
</evidence>
<dbReference type="GO" id="GO:0006282">
    <property type="term" value="P:regulation of DNA repair"/>
    <property type="evidence" value="ECO:0007669"/>
    <property type="project" value="UniProtKB-UniRule"/>
</dbReference>
<evidence type="ECO:0000256" key="1">
    <source>
        <dbReference type="ARBA" id="ARBA00004496"/>
    </source>
</evidence>
<feature type="domain" description="RecX third three-helical" evidence="8">
    <location>
        <begin position="155"/>
        <end position="200"/>
    </location>
</feature>
<evidence type="ECO:0000256" key="2">
    <source>
        <dbReference type="ARBA" id="ARBA00009695"/>
    </source>
</evidence>
<proteinExistence type="inferred from homology"/>
<dbReference type="PANTHER" id="PTHR33602:SF1">
    <property type="entry name" value="REGULATORY PROTEIN RECX FAMILY PROTEIN"/>
    <property type="match status" value="1"/>
</dbReference>
<dbReference type="PANTHER" id="PTHR33602">
    <property type="entry name" value="REGULATORY PROTEIN RECX FAMILY PROTEIN"/>
    <property type="match status" value="1"/>
</dbReference>
<dbReference type="Proteomes" id="UP000177263">
    <property type="component" value="Unassembled WGS sequence"/>
</dbReference>
<name>A0A1F7YSJ8_9BACT</name>
<dbReference type="Pfam" id="PF02631">
    <property type="entry name" value="RecX_HTH2"/>
    <property type="match status" value="1"/>
</dbReference>
<dbReference type="Gene3D" id="1.10.10.10">
    <property type="entry name" value="Winged helix-like DNA-binding domain superfamily/Winged helix DNA-binding domain"/>
    <property type="match status" value="3"/>
</dbReference>
<evidence type="ECO:0000259" key="7">
    <source>
        <dbReference type="Pfam" id="PF02631"/>
    </source>
</evidence>
<evidence type="ECO:0000256" key="6">
    <source>
        <dbReference type="SAM" id="Coils"/>
    </source>
</evidence>
<dbReference type="GO" id="GO:0005737">
    <property type="term" value="C:cytoplasm"/>
    <property type="evidence" value="ECO:0007669"/>
    <property type="project" value="UniProtKB-SubCell"/>
</dbReference>
<feature type="coiled-coil region" evidence="6">
    <location>
        <begin position="156"/>
        <end position="183"/>
    </location>
</feature>
<dbReference type="STRING" id="1802500.A2801_01395"/>
<evidence type="ECO:0000256" key="4">
    <source>
        <dbReference type="ARBA" id="ARBA00022490"/>
    </source>
</evidence>
<reference evidence="9 10" key="1">
    <citation type="journal article" date="2016" name="Nat. Commun.">
        <title>Thousands of microbial genomes shed light on interconnected biogeochemical processes in an aquifer system.</title>
        <authorList>
            <person name="Anantharaman K."/>
            <person name="Brown C.T."/>
            <person name="Hug L.A."/>
            <person name="Sharon I."/>
            <person name="Castelle C.J."/>
            <person name="Probst A.J."/>
            <person name="Thomas B.C."/>
            <person name="Singh A."/>
            <person name="Wilkins M.J."/>
            <person name="Karaoz U."/>
            <person name="Brodie E.L."/>
            <person name="Williams K.H."/>
            <person name="Hubbard S.S."/>
            <person name="Banfield J.F."/>
        </authorList>
    </citation>
    <scope>NUCLEOTIDE SEQUENCE [LARGE SCALE GENOMIC DNA]</scope>
</reference>
<dbReference type="AlphaFoldDB" id="A0A1F7YSJ8"/>